<evidence type="ECO:0000256" key="1">
    <source>
        <dbReference type="ARBA" id="ARBA00023015"/>
    </source>
</evidence>
<dbReference type="SUPFAM" id="SSF46785">
    <property type="entry name" value="Winged helix' DNA-binding domain"/>
    <property type="match status" value="1"/>
</dbReference>
<keyword evidence="2" id="KW-0238">DNA-binding</keyword>
<protein>
    <submittedName>
        <fullName evidence="6">Transcriptional regulator (Leucine-responsive)</fullName>
    </submittedName>
</protein>
<evidence type="ECO:0000256" key="3">
    <source>
        <dbReference type="ARBA" id="ARBA00023163"/>
    </source>
</evidence>
<dbReference type="EMBL" id="CCMZ01000023">
    <property type="protein sequence ID" value="CDX19144.1"/>
    <property type="molecule type" value="Genomic_DNA"/>
</dbReference>
<dbReference type="InterPro" id="IPR036388">
    <property type="entry name" value="WH-like_DNA-bd_sf"/>
</dbReference>
<proteinExistence type="predicted"/>
<evidence type="ECO:0000313" key="6">
    <source>
        <dbReference type="EMBL" id="CDX34231.1"/>
    </source>
</evidence>
<dbReference type="PROSITE" id="PS50956">
    <property type="entry name" value="HTH_ASNC_2"/>
    <property type="match status" value="1"/>
</dbReference>
<dbReference type="Proteomes" id="UP000046122">
    <property type="component" value="Unassembled WGS sequence"/>
</dbReference>
<dbReference type="PANTHER" id="PTHR30154">
    <property type="entry name" value="LEUCINE-RESPONSIVE REGULATORY PROTEIN"/>
    <property type="match status" value="1"/>
</dbReference>
<dbReference type="InterPro" id="IPR019888">
    <property type="entry name" value="Tscrpt_reg_AsnC-like"/>
</dbReference>
<dbReference type="Proteomes" id="UP000182888">
    <property type="component" value="Unassembled WGS sequence"/>
</dbReference>
<dbReference type="GO" id="GO:0043200">
    <property type="term" value="P:response to amino acid"/>
    <property type="evidence" value="ECO:0007669"/>
    <property type="project" value="TreeGrafter"/>
</dbReference>
<accession>A0A090EXY1</accession>
<dbReference type="GO" id="GO:0043565">
    <property type="term" value="F:sequence-specific DNA binding"/>
    <property type="evidence" value="ECO:0007669"/>
    <property type="project" value="InterPro"/>
</dbReference>
<evidence type="ECO:0000256" key="2">
    <source>
        <dbReference type="ARBA" id="ARBA00023125"/>
    </source>
</evidence>
<dbReference type="Proteomes" id="UP000045285">
    <property type="component" value="Unassembled WGS sequence"/>
</dbReference>
<evidence type="ECO:0000313" key="9">
    <source>
        <dbReference type="Proteomes" id="UP000045285"/>
    </source>
</evidence>
<reference evidence="9" key="4">
    <citation type="submission" date="2014-08" db="EMBL/GenBank/DDBJ databases">
        <authorList>
            <person name="Moulin L."/>
        </authorList>
    </citation>
    <scope>NUCLEOTIDE SEQUENCE [LARGE SCALE GENOMIC DNA]</scope>
</reference>
<dbReference type="EMBL" id="CCNE01000010">
    <property type="protein sequence ID" value="CDX53326.1"/>
    <property type="molecule type" value="Genomic_DNA"/>
</dbReference>
<reference evidence="10 11" key="2">
    <citation type="submission" date="2014-08" db="EMBL/GenBank/DDBJ databases">
        <authorList>
            <person name="Moulin Lionel"/>
        </authorList>
    </citation>
    <scope>NUCLEOTIDE SEQUENCE [LARGE SCALE GENOMIC DNA]</scope>
</reference>
<feature type="domain" description="HTH asnC-type" evidence="4">
    <location>
        <begin position="4"/>
        <end position="65"/>
    </location>
</feature>
<dbReference type="InterPro" id="IPR011008">
    <property type="entry name" value="Dimeric_a/b-barrel"/>
</dbReference>
<dbReference type="SMART" id="SM00344">
    <property type="entry name" value="HTH_ASNC"/>
    <property type="match status" value="1"/>
</dbReference>
<dbReference type="Gene3D" id="1.10.10.10">
    <property type="entry name" value="Winged helix-like DNA-binding domain superfamily/Winged helix DNA-binding domain"/>
    <property type="match status" value="1"/>
</dbReference>
<gene>
    <name evidence="7" type="ORF">MPL1032_10025</name>
    <name evidence="5" type="ORF">MPL3356_30035</name>
    <name evidence="8" type="ORF">MPL3365_180034</name>
    <name evidence="6" type="ORF">MPLDJ20_180054</name>
</gene>
<keyword evidence="9" id="KW-1185">Reference proteome</keyword>
<evidence type="ECO:0000313" key="12">
    <source>
        <dbReference type="Proteomes" id="UP000182888"/>
    </source>
</evidence>
<dbReference type="EMBL" id="CCNB01000010">
    <property type="protein sequence ID" value="CDX34231.1"/>
    <property type="molecule type" value="Genomic_DNA"/>
</dbReference>
<organism evidence="6 11">
    <name type="scientific">Mesorhizobium plurifarium</name>
    <dbReference type="NCBI Taxonomy" id="69974"/>
    <lineage>
        <taxon>Bacteria</taxon>
        <taxon>Pseudomonadati</taxon>
        <taxon>Pseudomonadota</taxon>
        <taxon>Alphaproteobacteria</taxon>
        <taxon>Hyphomicrobiales</taxon>
        <taxon>Phyllobacteriaceae</taxon>
        <taxon>Mesorhizobium</taxon>
    </lineage>
</organism>
<dbReference type="AlphaFoldDB" id="A0A090EXY1"/>
<dbReference type="Proteomes" id="UP000046373">
    <property type="component" value="Unassembled WGS sequence"/>
</dbReference>
<reference evidence="12" key="3">
    <citation type="submission" date="2014-08" db="EMBL/GenBank/DDBJ databases">
        <authorList>
            <person name="Edwards T."/>
        </authorList>
    </citation>
    <scope>NUCLEOTIDE SEQUENCE [LARGE SCALE GENOMIC DNA]</scope>
</reference>
<keyword evidence="3" id="KW-0804">Transcription</keyword>
<dbReference type="GO" id="GO:0005829">
    <property type="term" value="C:cytosol"/>
    <property type="evidence" value="ECO:0007669"/>
    <property type="project" value="TreeGrafter"/>
</dbReference>
<dbReference type="PRINTS" id="PR00033">
    <property type="entry name" value="HTHASNC"/>
</dbReference>
<name>A0A090EXY1_MESPL</name>
<evidence type="ECO:0000313" key="10">
    <source>
        <dbReference type="Proteomes" id="UP000046122"/>
    </source>
</evidence>
<sequence>MPQFDDFEIKMLDILQRDGRKPVSELAQEIGLSTTPCARRFEALQETGIIKGFAAVLSRRAVGLTVEVFIQVRLVSHSDGSPESFIAAVQRMDEVSSCWTMTGDHDFLLHVMVPSVDDLNAFVMHRLMRLPGVRDVHTQLVLQNIKGPGHVPLSHLRR</sequence>
<evidence type="ECO:0000313" key="8">
    <source>
        <dbReference type="EMBL" id="CDX53326.1"/>
    </source>
</evidence>
<dbReference type="Pfam" id="PF13412">
    <property type="entry name" value="HTH_24"/>
    <property type="match status" value="1"/>
</dbReference>
<reference evidence="7" key="1">
    <citation type="submission" date="2014-08" db="EMBL/GenBank/DDBJ databases">
        <title>DNA barcoding of Bradysia (Diptera: Sciaridae) for detection of the immature stages on agricultural crops.</title>
        <authorList>
            <person name="Shin S."/>
            <person name="Jung S."/>
            <person name="Heller K."/>
            <person name="Menzel F."/>
            <person name="Hong T.-K."/>
            <person name="Lee H."/>
            <person name="Lee S."/>
        </authorList>
    </citation>
    <scope>NUCLEOTIDE SEQUENCE</scope>
</reference>
<dbReference type="InterPro" id="IPR000485">
    <property type="entry name" value="AsnC-type_HTH_dom"/>
</dbReference>
<dbReference type="InterPro" id="IPR036390">
    <property type="entry name" value="WH_DNA-bd_sf"/>
</dbReference>
<evidence type="ECO:0000259" key="4">
    <source>
        <dbReference type="PROSITE" id="PS50956"/>
    </source>
</evidence>
<keyword evidence="1" id="KW-0805">Transcription regulation</keyword>
<dbReference type="InterPro" id="IPR019887">
    <property type="entry name" value="Tscrpt_reg_AsnC/Lrp_C"/>
</dbReference>
<evidence type="ECO:0000313" key="11">
    <source>
        <dbReference type="Proteomes" id="UP000046373"/>
    </source>
</evidence>
<dbReference type="SUPFAM" id="SSF54909">
    <property type="entry name" value="Dimeric alpha+beta barrel"/>
    <property type="match status" value="1"/>
</dbReference>
<dbReference type="Gene3D" id="3.30.70.920">
    <property type="match status" value="1"/>
</dbReference>
<dbReference type="Pfam" id="PF01037">
    <property type="entry name" value="AsnC_trans_reg"/>
    <property type="match status" value="1"/>
</dbReference>
<dbReference type="EMBL" id="CCND01000001">
    <property type="protein sequence ID" value="CDX48726.1"/>
    <property type="molecule type" value="Genomic_DNA"/>
</dbReference>
<dbReference type="PANTHER" id="PTHR30154:SF34">
    <property type="entry name" value="TRANSCRIPTIONAL REGULATOR AZLB"/>
    <property type="match status" value="1"/>
</dbReference>
<dbReference type="STRING" id="69974.MPLDJ20_180054"/>
<evidence type="ECO:0000313" key="7">
    <source>
        <dbReference type="EMBL" id="CDX48726.1"/>
    </source>
</evidence>
<evidence type="ECO:0000313" key="5">
    <source>
        <dbReference type="EMBL" id="CDX19144.1"/>
    </source>
</evidence>